<proteinExistence type="predicted"/>
<protein>
    <submittedName>
        <fullName evidence="1">Uncharacterized protein</fullName>
    </submittedName>
</protein>
<comment type="caution">
    <text evidence="1">The sequence shown here is derived from an EMBL/GenBank/DDBJ whole genome shotgun (WGS) entry which is preliminary data.</text>
</comment>
<reference evidence="1 2" key="1">
    <citation type="journal article" date="2022" name="Hortic Res">
        <title>The genome of Dioscorea zingiberensis sheds light on the biosynthesis, origin and evolution of the medicinally important diosgenin saponins.</title>
        <authorList>
            <person name="Li Y."/>
            <person name="Tan C."/>
            <person name="Li Z."/>
            <person name="Guo J."/>
            <person name="Li S."/>
            <person name="Chen X."/>
            <person name="Wang C."/>
            <person name="Dai X."/>
            <person name="Yang H."/>
            <person name="Song W."/>
            <person name="Hou L."/>
            <person name="Xu J."/>
            <person name="Tong Z."/>
            <person name="Xu A."/>
            <person name="Yuan X."/>
            <person name="Wang W."/>
            <person name="Yang Q."/>
            <person name="Chen L."/>
            <person name="Sun Z."/>
            <person name="Wang K."/>
            <person name="Pan B."/>
            <person name="Chen J."/>
            <person name="Bao Y."/>
            <person name="Liu F."/>
            <person name="Qi X."/>
            <person name="Gang D.R."/>
            <person name="Wen J."/>
            <person name="Li J."/>
        </authorList>
    </citation>
    <scope>NUCLEOTIDE SEQUENCE [LARGE SCALE GENOMIC DNA]</scope>
    <source>
        <strain evidence="1">Dzin_1.0</strain>
    </source>
</reference>
<gene>
    <name evidence="1" type="ORF">J5N97_000615</name>
</gene>
<dbReference type="Proteomes" id="UP001085076">
    <property type="component" value="Unassembled WGS sequence"/>
</dbReference>
<sequence>MDSARRAKSDWSHRVGVLGKSWHRCESSPIFTPPFGLHFLPELLERLQGREMDKDCEKLGVEEQLGRGQKVHGVEEIGRKARTAPTLTRCRHFVYQLVDCTAISPFAGEYPFVFVSGNAFQLPGEELPAQVQPDMFQLVSTQQQRELFVQNDIFSSLNYG</sequence>
<dbReference type="AlphaFoldDB" id="A0A9D5BRV2"/>
<evidence type="ECO:0000313" key="1">
    <source>
        <dbReference type="EMBL" id="KAJ0959714.1"/>
    </source>
</evidence>
<dbReference type="EMBL" id="JAGGNH010000184">
    <property type="protein sequence ID" value="KAJ0959714.1"/>
    <property type="molecule type" value="Genomic_DNA"/>
</dbReference>
<dbReference type="OrthoDB" id="6507044at2759"/>
<organism evidence="1 2">
    <name type="scientific">Dioscorea zingiberensis</name>
    <dbReference type="NCBI Taxonomy" id="325984"/>
    <lineage>
        <taxon>Eukaryota</taxon>
        <taxon>Viridiplantae</taxon>
        <taxon>Streptophyta</taxon>
        <taxon>Embryophyta</taxon>
        <taxon>Tracheophyta</taxon>
        <taxon>Spermatophyta</taxon>
        <taxon>Magnoliopsida</taxon>
        <taxon>Liliopsida</taxon>
        <taxon>Dioscoreales</taxon>
        <taxon>Dioscoreaceae</taxon>
        <taxon>Dioscorea</taxon>
    </lineage>
</organism>
<accession>A0A9D5BRV2</accession>
<name>A0A9D5BRV2_9LILI</name>
<evidence type="ECO:0000313" key="2">
    <source>
        <dbReference type="Proteomes" id="UP001085076"/>
    </source>
</evidence>
<keyword evidence="2" id="KW-1185">Reference proteome</keyword>